<dbReference type="Proteomes" id="UP001195483">
    <property type="component" value="Unassembled WGS sequence"/>
</dbReference>
<reference evidence="12" key="2">
    <citation type="journal article" date="2021" name="Genome Biol. Evol.">
        <title>Developing a high-quality reference genome for a parasitic bivalve with doubly uniparental inheritance (Bivalvia: Unionida).</title>
        <authorList>
            <person name="Smith C.H."/>
        </authorList>
    </citation>
    <scope>NUCLEOTIDE SEQUENCE</scope>
    <source>
        <strain evidence="12">CHS0354</strain>
        <tissue evidence="12">Mantle</tissue>
    </source>
</reference>
<comment type="caution">
    <text evidence="12">The sequence shown here is derived from an EMBL/GenBank/DDBJ whole genome shotgun (WGS) entry which is preliminary data.</text>
</comment>
<dbReference type="InterPro" id="IPR024810">
    <property type="entry name" value="MAB21L/cGLR"/>
</dbReference>
<evidence type="ECO:0000313" key="12">
    <source>
        <dbReference type="EMBL" id="KAK3603220.1"/>
    </source>
</evidence>
<evidence type="ECO:0000256" key="8">
    <source>
        <dbReference type="ARBA" id="ARBA00022842"/>
    </source>
</evidence>
<proteinExistence type="inferred from homology"/>
<dbReference type="EMBL" id="JAEAOA010002119">
    <property type="protein sequence ID" value="KAK3603220.1"/>
    <property type="molecule type" value="Genomic_DNA"/>
</dbReference>
<dbReference type="Gene3D" id="1.10.1410.40">
    <property type="match status" value="1"/>
</dbReference>
<dbReference type="GO" id="GO:0005524">
    <property type="term" value="F:ATP binding"/>
    <property type="evidence" value="ECO:0007669"/>
    <property type="project" value="UniProtKB-KW"/>
</dbReference>
<keyword evidence="8" id="KW-0460">Magnesium</keyword>
<keyword evidence="3" id="KW-0808">Transferase</keyword>
<evidence type="ECO:0008006" key="14">
    <source>
        <dbReference type="Google" id="ProtNLM"/>
    </source>
</evidence>
<evidence type="ECO:0000256" key="3">
    <source>
        <dbReference type="ARBA" id="ARBA00022679"/>
    </source>
</evidence>
<protein>
    <recommendedName>
        <fullName evidence="14">Mab-21-like HhH/H2TH-like domain-containing protein</fullName>
    </recommendedName>
</protein>
<sequence length="810" mass="92134">MDKDISNTNFLSLVNELALDKTENQDIWSYVQILNVWLCFADQKEKVISTGSTVEGTKIRIGEEAGDVDLMLVSGKGVIPESCMEFLPSCPAFLCINCSKLPKDFNSMPLINMTYLPSSFLKNLHKQSFGILRGFINILTTSSVASNGKISFVNESSVGKEQNVITGINPESLGLMLLPRDSDRTIDAMGRTMSELVRKMEVKTGQKHKDNKRFSAFDELLKDFIESEKELIKCGKDNVPLSMVCFVAKTVLNFYNKTSQPISSSEETCLEVEPISKEDGSQVQLGPKVVIDELPLKRDTRDLADIRAKEQYRFALDQKIYLDVSKTKGYSDVNTASSDRELSSEEETHSLRYYNDLDVSSEIDDMDLSDNVPQNAENKLRFEKSSGNMDIKHESKVRVKRATGPVAQMLHHFNPLHASHESRTSAFYKKMRSTDFVPAFKCSGWPSSSVDWLTRPRLWPSERLVREIFQLGFHVVAKSPPSCVVRNDDIFTGDKYFRLSFSTAEIKLFQNMSTWQRQCLRVLKAYQKGMLQTDTKLLTSYHWKTTVLWLSERKEPSFWTETNLMSSIIEALNDMVGYLSRKCLPHYFVPEMNLLIGCNKDECTILQAQIKYIGECPVESLRKCVTEPQTSEKHLIFSSKNIECLKKISQETDGSSIMNTFKEDLCEEFIEEIESEKLNPFSKRTLFRGLNLAFEEVQKIAKYKLMKKDTSQSKMETMCNMLDDFSSCLSNVLPDDSTTDVNRRPDEVSTEDPGDDEKKKIKKFRKNFTSLFETVTSVIFSSKGKDSPVASTQRKKSSGTNNEQADIELD</sequence>
<keyword evidence="4" id="KW-0548">Nucleotidyltransferase</keyword>
<evidence type="ECO:0000256" key="5">
    <source>
        <dbReference type="ARBA" id="ARBA00022723"/>
    </source>
</evidence>
<name>A0AAE0T4P6_9BIVA</name>
<organism evidence="12 13">
    <name type="scientific">Potamilus streckersoni</name>
    <dbReference type="NCBI Taxonomy" id="2493646"/>
    <lineage>
        <taxon>Eukaryota</taxon>
        <taxon>Metazoa</taxon>
        <taxon>Spiralia</taxon>
        <taxon>Lophotrochozoa</taxon>
        <taxon>Mollusca</taxon>
        <taxon>Bivalvia</taxon>
        <taxon>Autobranchia</taxon>
        <taxon>Heteroconchia</taxon>
        <taxon>Palaeoheterodonta</taxon>
        <taxon>Unionida</taxon>
        <taxon>Unionoidea</taxon>
        <taxon>Unionidae</taxon>
        <taxon>Ambleminae</taxon>
        <taxon>Lampsilini</taxon>
        <taxon>Potamilus</taxon>
    </lineage>
</organism>
<evidence type="ECO:0000256" key="1">
    <source>
        <dbReference type="ARBA" id="ARBA00001946"/>
    </source>
</evidence>
<evidence type="ECO:0000256" key="9">
    <source>
        <dbReference type="SAM" id="MobiDB-lite"/>
    </source>
</evidence>
<dbReference type="PANTHER" id="PTHR10656:SF42">
    <property type="entry name" value="CYCLIC GMP-AMP SYNTHASE-LIKE PROTEIN-RELATED"/>
    <property type="match status" value="1"/>
</dbReference>
<reference evidence="12" key="3">
    <citation type="submission" date="2023-05" db="EMBL/GenBank/DDBJ databases">
        <authorList>
            <person name="Smith C.H."/>
        </authorList>
    </citation>
    <scope>NUCLEOTIDE SEQUENCE</scope>
    <source>
        <strain evidence="12">CHS0354</strain>
        <tissue evidence="12">Mantle</tissue>
    </source>
</reference>
<keyword evidence="13" id="KW-1185">Reference proteome</keyword>
<dbReference type="GO" id="GO:0016779">
    <property type="term" value="F:nucleotidyltransferase activity"/>
    <property type="evidence" value="ECO:0007669"/>
    <property type="project" value="UniProtKB-KW"/>
</dbReference>
<accession>A0AAE0T4P6</accession>
<keyword evidence="6" id="KW-0547">Nucleotide-binding</keyword>
<feature type="domain" description="Mab-21-like HhH/H2TH-like" evidence="11">
    <location>
        <begin position="516"/>
        <end position="611"/>
    </location>
</feature>
<dbReference type="SMART" id="SM01265">
    <property type="entry name" value="Mab-21"/>
    <property type="match status" value="1"/>
</dbReference>
<evidence type="ECO:0000256" key="2">
    <source>
        <dbReference type="ARBA" id="ARBA00008307"/>
    </source>
</evidence>
<dbReference type="InterPro" id="IPR046903">
    <property type="entry name" value="Mab-21-like_nuc_Trfase"/>
</dbReference>
<comment type="similarity">
    <text evidence="2">Belongs to the mab-21 family.</text>
</comment>
<dbReference type="AlphaFoldDB" id="A0AAE0T4P6"/>
<gene>
    <name evidence="12" type="ORF">CHS0354_036150</name>
</gene>
<evidence type="ECO:0000313" key="13">
    <source>
        <dbReference type="Proteomes" id="UP001195483"/>
    </source>
</evidence>
<dbReference type="GO" id="GO:0046872">
    <property type="term" value="F:metal ion binding"/>
    <property type="evidence" value="ECO:0007669"/>
    <property type="project" value="UniProtKB-KW"/>
</dbReference>
<dbReference type="Pfam" id="PF03281">
    <property type="entry name" value="Mab-21"/>
    <property type="match status" value="1"/>
</dbReference>
<evidence type="ECO:0000259" key="11">
    <source>
        <dbReference type="Pfam" id="PF20266"/>
    </source>
</evidence>
<reference evidence="12" key="1">
    <citation type="journal article" date="2021" name="Genome Biol. Evol.">
        <title>A High-Quality Reference Genome for a Parasitic Bivalve with Doubly Uniparental Inheritance (Bivalvia: Unionida).</title>
        <authorList>
            <person name="Smith C.H."/>
        </authorList>
    </citation>
    <scope>NUCLEOTIDE SEQUENCE</scope>
    <source>
        <strain evidence="12">CHS0354</strain>
    </source>
</reference>
<comment type="cofactor">
    <cofactor evidence="1">
        <name>Mg(2+)</name>
        <dbReference type="ChEBI" id="CHEBI:18420"/>
    </cofactor>
</comment>
<dbReference type="InterPro" id="IPR046906">
    <property type="entry name" value="Mab-21_HhH/H2TH-like"/>
</dbReference>
<keyword evidence="5" id="KW-0479">Metal-binding</keyword>
<dbReference type="PANTHER" id="PTHR10656">
    <property type="entry name" value="CELL FATE DETERMINING PROTEIN MAB21-RELATED"/>
    <property type="match status" value="1"/>
</dbReference>
<evidence type="ECO:0000256" key="7">
    <source>
        <dbReference type="ARBA" id="ARBA00022840"/>
    </source>
</evidence>
<evidence type="ECO:0000256" key="4">
    <source>
        <dbReference type="ARBA" id="ARBA00022695"/>
    </source>
</evidence>
<evidence type="ECO:0000259" key="10">
    <source>
        <dbReference type="Pfam" id="PF03281"/>
    </source>
</evidence>
<dbReference type="Pfam" id="PF20266">
    <property type="entry name" value="Mab-21_C"/>
    <property type="match status" value="1"/>
</dbReference>
<feature type="domain" description="Mab-21-like nucleotidyltransferase" evidence="10">
    <location>
        <begin position="393"/>
        <end position="511"/>
    </location>
</feature>
<feature type="region of interest" description="Disordered" evidence="9">
    <location>
        <begin position="781"/>
        <end position="810"/>
    </location>
</feature>
<keyword evidence="7" id="KW-0067">ATP-binding</keyword>
<feature type="region of interest" description="Disordered" evidence="9">
    <location>
        <begin position="736"/>
        <end position="758"/>
    </location>
</feature>
<evidence type="ECO:0000256" key="6">
    <source>
        <dbReference type="ARBA" id="ARBA00022741"/>
    </source>
</evidence>